<comment type="caution">
    <text evidence="3">Lacks conserved residue(s) required for the propagation of feature annotation.</text>
</comment>
<dbReference type="Proteomes" id="UP000229366">
    <property type="component" value="Unassembled WGS sequence"/>
</dbReference>
<keyword evidence="3 4" id="KW-0285">Flavoprotein</keyword>
<dbReference type="GO" id="GO:0015937">
    <property type="term" value="P:coenzyme A biosynthetic process"/>
    <property type="evidence" value="ECO:0007669"/>
    <property type="project" value="UniProtKB-UniRule"/>
</dbReference>
<feature type="domain" description="Flavoprotein" evidence="5">
    <location>
        <begin position="7"/>
        <end position="178"/>
    </location>
</feature>
<dbReference type="EC" id="6.3.2.5" evidence="3"/>
<feature type="region of interest" description="Phosphopantothenate--cysteine ligase" evidence="3">
    <location>
        <begin position="191"/>
        <end position="403"/>
    </location>
</feature>
<organism evidence="7 8">
    <name type="scientific">Polynucleobacter brandtiae</name>
    <dbReference type="NCBI Taxonomy" id="1938816"/>
    <lineage>
        <taxon>Bacteria</taxon>
        <taxon>Pseudomonadati</taxon>
        <taxon>Pseudomonadota</taxon>
        <taxon>Betaproteobacteria</taxon>
        <taxon>Burkholderiales</taxon>
        <taxon>Burkholderiaceae</taxon>
        <taxon>Polynucleobacter</taxon>
    </lineage>
</organism>
<dbReference type="PANTHER" id="PTHR14359">
    <property type="entry name" value="HOMO-OLIGOMERIC FLAVIN CONTAINING CYS DECARBOXYLASE FAMILY"/>
    <property type="match status" value="1"/>
</dbReference>
<evidence type="ECO:0000313" key="7">
    <source>
        <dbReference type="EMBL" id="PJI79212.1"/>
    </source>
</evidence>
<evidence type="ECO:0000259" key="6">
    <source>
        <dbReference type="Pfam" id="PF04127"/>
    </source>
</evidence>
<dbReference type="SUPFAM" id="SSF102645">
    <property type="entry name" value="CoaB-like"/>
    <property type="match status" value="1"/>
</dbReference>
<dbReference type="EMBL" id="PGTX01000003">
    <property type="protein sequence ID" value="PJI79212.1"/>
    <property type="molecule type" value="Genomic_DNA"/>
</dbReference>
<comment type="cofactor">
    <cofactor evidence="3">
        <name>FMN</name>
        <dbReference type="ChEBI" id="CHEBI:58210"/>
    </cofactor>
    <text evidence="3">Binds 1 FMN per subunit.</text>
</comment>
<dbReference type="GO" id="GO:0071513">
    <property type="term" value="C:phosphopantothenoylcysteine decarboxylase complex"/>
    <property type="evidence" value="ECO:0007669"/>
    <property type="project" value="TreeGrafter"/>
</dbReference>
<keyword evidence="3 4" id="KW-0288">FMN</keyword>
<dbReference type="InterPro" id="IPR005252">
    <property type="entry name" value="CoaBC"/>
</dbReference>
<dbReference type="InterPro" id="IPR035929">
    <property type="entry name" value="CoaB-like_sf"/>
</dbReference>
<protein>
    <recommendedName>
        <fullName evidence="3">Coenzyme A biosynthesis bifunctional protein CoaBC</fullName>
    </recommendedName>
    <alternativeName>
        <fullName evidence="3">DNA/pantothenate metabolism flavoprotein</fullName>
    </alternativeName>
    <alternativeName>
        <fullName evidence="3">Phosphopantothenoylcysteine synthetase/decarboxylase</fullName>
        <shortName evidence="3">PPCS-PPCDC</shortName>
    </alternativeName>
    <domain>
        <recommendedName>
            <fullName evidence="3">Phosphopantothenoylcysteine decarboxylase</fullName>
            <shortName evidence="3">PPC decarboxylase</shortName>
            <shortName evidence="3">PPC-DC</shortName>
            <ecNumber evidence="3">4.1.1.36</ecNumber>
        </recommendedName>
        <alternativeName>
            <fullName evidence="3">CoaC</fullName>
        </alternativeName>
    </domain>
    <domain>
        <recommendedName>
            <fullName evidence="3">Phosphopantothenate--cysteine ligase</fullName>
            <ecNumber evidence="3">6.3.2.5</ecNumber>
        </recommendedName>
        <alternativeName>
            <fullName evidence="3">CoaB</fullName>
        </alternativeName>
        <alternativeName>
            <fullName evidence="3">Phosphopantothenoylcysteine synthetase</fullName>
            <shortName evidence="3">PPC synthetase</shortName>
            <shortName evidence="3">PPC-S</shortName>
        </alternativeName>
    </domain>
</protein>
<keyword evidence="2 3" id="KW-0456">Lyase</keyword>
<comment type="catalytic activity">
    <reaction evidence="3 4">
        <text>(R)-4'-phosphopantothenate + L-cysteine + CTP = N-[(R)-4-phosphopantothenoyl]-L-cysteine + CMP + diphosphate + H(+)</text>
        <dbReference type="Rhea" id="RHEA:19397"/>
        <dbReference type="ChEBI" id="CHEBI:10986"/>
        <dbReference type="ChEBI" id="CHEBI:15378"/>
        <dbReference type="ChEBI" id="CHEBI:33019"/>
        <dbReference type="ChEBI" id="CHEBI:35235"/>
        <dbReference type="ChEBI" id="CHEBI:37563"/>
        <dbReference type="ChEBI" id="CHEBI:59458"/>
        <dbReference type="ChEBI" id="CHEBI:60377"/>
        <dbReference type="EC" id="6.3.2.5"/>
    </reaction>
</comment>
<evidence type="ECO:0000259" key="5">
    <source>
        <dbReference type="Pfam" id="PF02441"/>
    </source>
</evidence>
<feature type="binding site" evidence="3">
    <location>
        <position position="347"/>
    </location>
    <ligand>
        <name>CTP</name>
        <dbReference type="ChEBI" id="CHEBI:37563"/>
    </ligand>
</feature>
<sequence>MQSLLNKKIVLGISGGIAAYKSAELARLLMQEGASVQVVMTQAAQQFVTQVTMQALTGNPVYTSQWDSTIPNNMAHIELSRTADAILVAPASADLMAKLSLGLADDLLSTLCLARDCPLLIAPAMNKQMWEHAATQRSVQRLTEDDATLLGPASGFQACGEVGLGRMLEPVEITEQLIAFFQKKSLAGKKVLITAGPTFEAIDPVRGLTNRSSGKMGFAIARAAIEAGAEVHLIAGPCDLATPLLATGKIIRSDIVSAKEMHIAVMNTQDYDVFFAVAAVADWGITKPAKDKIKRNGNKVPTLEFTANPDILLEVAKTAKIKAGKPYPYCVGFAAESTDLKAHAQEKRERKGIPMIVGNIGPDTFGSDLNQLLVIDERGSKKIATAEKLDLARQLIQLVAKKI</sequence>
<feature type="binding site" evidence="3">
    <location>
        <position position="292"/>
    </location>
    <ligand>
        <name>CTP</name>
        <dbReference type="ChEBI" id="CHEBI:37563"/>
    </ligand>
</feature>
<keyword evidence="3" id="KW-0460">Magnesium</keyword>
<gene>
    <name evidence="3" type="primary">coaBC</name>
    <name evidence="7" type="ORF">B0G85_1316</name>
</gene>
<comment type="caution">
    <text evidence="7">The sequence shown here is derived from an EMBL/GenBank/DDBJ whole genome shotgun (WGS) entry which is preliminary data.</text>
</comment>
<dbReference type="NCBIfam" id="TIGR00521">
    <property type="entry name" value="coaBC_dfp"/>
    <property type="match status" value="1"/>
</dbReference>
<comment type="cofactor">
    <cofactor evidence="3">
        <name>Mg(2+)</name>
        <dbReference type="ChEBI" id="CHEBI:18420"/>
    </cofactor>
</comment>
<dbReference type="HAMAP" id="MF_02225">
    <property type="entry name" value="CoaBC"/>
    <property type="match status" value="1"/>
</dbReference>
<feature type="binding site" evidence="3">
    <location>
        <position position="351"/>
    </location>
    <ligand>
        <name>CTP</name>
        <dbReference type="ChEBI" id="CHEBI:37563"/>
    </ligand>
</feature>
<accession>A0A2M8VPX6</accession>
<dbReference type="Gene3D" id="3.40.50.1950">
    <property type="entry name" value="Flavin prenyltransferase-like"/>
    <property type="match status" value="1"/>
</dbReference>
<feature type="domain" description="DNA/pantothenate metabolism flavoprotein C-terminal" evidence="6">
    <location>
        <begin position="186"/>
        <end position="401"/>
    </location>
</feature>
<dbReference type="EC" id="4.1.1.36" evidence="3"/>
<keyword evidence="8" id="KW-1185">Reference proteome</keyword>
<proteinExistence type="inferred from homology"/>
<reference evidence="7 8" key="1">
    <citation type="submission" date="2017-11" db="EMBL/GenBank/DDBJ databases">
        <title>Genomic Encyclopedia of Type Strains, Phase III (KMG-III): the genomes of soil and plant-associated and newly described type strains.</title>
        <authorList>
            <person name="Whitman W."/>
        </authorList>
    </citation>
    <scope>NUCLEOTIDE SEQUENCE [LARGE SCALE GENOMIC DNA]</scope>
    <source>
        <strain evidence="7 8">UB-Domo-W1</strain>
    </source>
</reference>
<feature type="active site" description="Proton donor" evidence="3">
    <location>
        <position position="159"/>
    </location>
</feature>
<name>A0A2M8VPX6_9BURK</name>
<feature type="region of interest" description="Phosphopantothenoylcysteine decarboxylase" evidence="3">
    <location>
        <begin position="1"/>
        <end position="190"/>
    </location>
</feature>
<comment type="similarity">
    <text evidence="3 4">In the C-terminal section; belongs to the PPC synthetase family.</text>
</comment>
<evidence type="ECO:0000256" key="1">
    <source>
        <dbReference type="ARBA" id="ARBA00022793"/>
    </source>
</evidence>
<dbReference type="SUPFAM" id="SSF52507">
    <property type="entry name" value="Homo-oligomeric flavin-containing Cys decarboxylases, HFCD"/>
    <property type="match status" value="1"/>
</dbReference>
<dbReference type="PANTHER" id="PTHR14359:SF6">
    <property type="entry name" value="PHOSPHOPANTOTHENOYLCYSTEINE DECARBOXYLASE"/>
    <property type="match status" value="1"/>
</dbReference>
<dbReference type="GO" id="GO:0004632">
    <property type="term" value="F:phosphopantothenate--cysteine ligase activity"/>
    <property type="evidence" value="ECO:0007669"/>
    <property type="project" value="UniProtKB-UniRule"/>
</dbReference>
<comment type="function">
    <text evidence="4">Catalyzes two steps in the biosynthesis of coenzyme A. In the first step cysteine is conjugated to 4'-phosphopantothenate to form 4-phosphopantothenoylcysteine, in the latter compound is decarboxylated to form 4'-phosphopantotheine.</text>
</comment>
<dbReference type="AlphaFoldDB" id="A0A2M8VPX6"/>
<dbReference type="Pfam" id="PF02441">
    <property type="entry name" value="Flavoprotein"/>
    <property type="match status" value="1"/>
</dbReference>
<evidence type="ECO:0000313" key="8">
    <source>
        <dbReference type="Proteomes" id="UP000229366"/>
    </source>
</evidence>
<feature type="binding site" evidence="3">
    <location>
        <position position="282"/>
    </location>
    <ligand>
        <name>CTP</name>
        <dbReference type="ChEBI" id="CHEBI:37563"/>
    </ligand>
</feature>
<dbReference type="GO" id="GO:0010181">
    <property type="term" value="F:FMN binding"/>
    <property type="evidence" value="ECO:0007669"/>
    <property type="project" value="UniProtKB-UniRule"/>
</dbReference>
<dbReference type="InterPro" id="IPR036551">
    <property type="entry name" value="Flavin_trans-like"/>
</dbReference>
<dbReference type="GO" id="GO:0015941">
    <property type="term" value="P:pantothenate catabolic process"/>
    <property type="evidence" value="ECO:0007669"/>
    <property type="project" value="InterPro"/>
</dbReference>
<comment type="pathway">
    <text evidence="3 4">Cofactor biosynthesis; coenzyme A biosynthesis; CoA from (R)-pantothenate: step 3/5.</text>
</comment>
<dbReference type="InterPro" id="IPR003382">
    <property type="entry name" value="Flavoprotein"/>
</dbReference>
<comment type="pathway">
    <text evidence="3 4">Cofactor biosynthesis; coenzyme A biosynthesis; CoA from (R)-pantothenate: step 2/5.</text>
</comment>
<feature type="binding site" evidence="3">
    <location>
        <begin position="309"/>
        <end position="312"/>
    </location>
    <ligand>
        <name>CTP</name>
        <dbReference type="ChEBI" id="CHEBI:37563"/>
    </ligand>
</feature>
<dbReference type="GO" id="GO:0004633">
    <property type="term" value="F:phosphopantothenoylcysteine decarboxylase activity"/>
    <property type="evidence" value="ECO:0007669"/>
    <property type="project" value="UniProtKB-UniRule"/>
</dbReference>
<dbReference type="RefSeq" id="WP_100379643.1">
    <property type="nucleotide sequence ID" value="NZ_CBCSBW010000003.1"/>
</dbReference>
<comment type="similarity">
    <text evidence="3 4">In the N-terminal section; belongs to the HFCD (homo-oligomeric flavin containing Cys decarboxylase) superfamily.</text>
</comment>
<evidence type="ECO:0000256" key="4">
    <source>
        <dbReference type="RuleBase" id="RU364078"/>
    </source>
</evidence>
<dbReference type="UniPathway" id="UPA00241">
    <property type="reaction ID" value="UER00353"/>
</dbReference>
<dbReference type="Pfam" id="PF04127">
    <property type="entry name" value="DFP"/>
    <property type="match status" value="1"/>
</dbReference>
<dbReference type="OrthoDB" id="9802554at2"/>
<keyword evidence="3 4" id="KW-0436">Ligase</keyword>
<keyword evidence="3" id="KW-0479">Metal-binding</keyword>
<evidence type="ECO:0000256" key="2">
    <source>
        <dbReference type="ARBA" id="ARBA00023239"/>
    </source>
</evidence>
<evidence type="ECO:0000256" key="3">
    <source>
        <dbReference type="HAMAP-Rule" id="MF_02225"/>
    </source>
</evidence>
<dbReference type="GO" id="GO:0046872">
    <property type="term" value="F:metal ion binding"/>
    <property type="evidence" value="ECO:0007669"/>
    <property type="project" value="UniProtKB-KW"/>
</dbReference>
<keyword evidence="1 3" id="KW-0210">Decarboxylase</keyword>
<dbReference type="Gene3D" id="3.40.50.10300">
    <property type="entry name" value="CoaB-like"/>
    <property type="match status" value="1"/>
</dbReference>
<comment type="function">
    <text evidence="3">Catalyzes two sequential steps in the biosynthesis of coenzyme A. In the first step cysteine is conjugated to 4'-phosphopantothenate to form 4-phosphopantothenoylcysteine. In the second step the latter compound is decarboxylated to form 4'-phosphopantotheine.</text>
</comment>
<keyword evidence="3" id="KW-0511">Multifunctional enzyme</keyword>
<feature type="binding site" evidence="3">
    <location>
        <position position="333"/>
    </location>
    <ligand>
        <name>CTP</name>
        <dbReference type="ChEBI" id="CHEBI:37563"/>
    </ligand>
</feature>
<comment type="catalytic activity">
    <reaction evidence="3 4">
        <text>N-[(R)-4-phosphopantothenoyl]-L-cysteine + H(+) = (R)-4'-phosphopantetheine + CO2</text>
        <dbReference type="Rhea" id="RHEA:16793"/>
        <dbReference type="ChEBI" id="CHEBI:15378"/>
        <dbReference type="ChEBI" id="CHEBI:16526"/>
        <dbReference type="ChEBI" id="CHEBI:59458"/>
        <dbReference type="ChEBI" id="CHEBI:61723"/>
        <dbReference type="EC" id="4.1.1.36"/>
    </reaction>
</comment>
<dbReference type="InterPro" id="IPR007085">
    <property type="entry name" value="DNA/pantothenate-metab_flavo_C"/>
</dbReference>